<evidence type="ECO:0000313" key="2">
    <source>
        <dbReference type="Proteomes" id="UP000695000"/>
    </source>
</evidence>
<dbReference type="NCBIfam" id="TIGR00251">
    <property type="entry name" value="DUF167 family protein"/>
    <property type="match status" value="1"/>
</dbReference>
<gene>
    <name evidence="3" type="primary">LOC108570002</name>
</gene>
<dbReference type="PANTHER" id="PTHR13420">
    <property type="entry name" value="UPF0235 PROTEIN C15ORF40"/>
    <property type="match status" value="1"/>
</dbReference>
<dbReference type="InterPro" id="IPR003746">
    <property type="entry name" value="DUF167"/>
</dbReference>
<dbReference type="RefSeq" id="XP_017787297.1">
    <property type="nucleotide sequence ID" value="XM_017931808.1"/>
</dbReference>
<dbReference type="PANTHER" id="PTHR13420:SF7">
    <property type="entry name" value="UPF0235 PROTEIN C15ORF40"/>
    <property type="match status" value="1"/>
</dbReference>
<sequence>MYCAKTGSKFLNILTTSSVITTSMSKKASKKGKSQKEPDVTPKVFEPICLDKSKHILIHILAKPGAKQNSITDITEEGVGVQINAPPAEGEANTELVKYISSVLGVRKGDVSLEKGFKSRQKTIKVLSDTTSLDQVKEKINAEMKR</sequence>
<dbReference type="Proteomes" id="UP000695000">
    <property type="component" value="Unplaced"/>
</dbReference>
<name>A0ABM1NKE7_NICVS</name>
<reference evidence="3" key="1">
    <citation type="submission" date="2025-08" db="UniProtKB">
        <authorList>
            <consortium name="RefSeq"/>
        </authorList>
    </citation>
    <scope>IDENTIFICATION</scope>
    <source>
        <tissue evidence="3">Whole Larva</tissue>
    </source>
</reference>
<dbReference type="InterPro" id="IPR036591">
    <property type="entry name" value="YggU-like_sf"/>
</dbReference>
<proteinExistence type="inferred from homology"/>
<organism evidence="2 3">
    <name type="scientific">Nicrophorus vespilloides</name>
    <name type="common">Boreal carrion beetle</name>
    <dbReference type="NCBI Taxonomy" id="110193"/>
    <lineage>
        <taxon>Eukaryota</taxon>
        <taxon>Metazoa</taxon>
        <taxon>Ecdysozoa</taxon>
        <taxon>Arthropoda</taxon>
        <taxon>Hexapoda</taxon>
        <taxon>Insecta</taxon>
        <taxon>Pterygota</taxon>
        <taxon>Neoptera</taxon>
        <taxon>Endopterygota</taxon>
        <taxon>Coleoptera</taxon>
        <taxon>Polyphaga</taxon>
        <taxon>Staphyliniformia</taxon>
        <taxon>Silphidae</taxon>
        <taxon>Nicrophorinae</taxon>
        <taxon>Nicrophorus</taxon>
    </lineage>
</organism>
<evidence type="ECO:0000256" key="1">
    <source>
        <dbReference type="ARBA" id="ARBA00010364"/>
    </source>
</evidence>
<dbReference type="SMART" id="SM01152">
    <property type="entry name" value="DUF167"/>
    <property type="match status" value="1"/>
</dbReference>
<dbReference type="HAMAP" id="MF_00634">
    <property type="entry name" value="UPF0235"/>
    <property type="match status" value="1"/>
</dbReference>
<keyword evidence="2" id="KW-1185">Reference proteome</keyword>
<dbReference type="Gene3D" id="3.30.1200.10">
    <property type="entry name" value="YggU-like"/>
    <property type="match status" value="1"/>
</dbReference>
<dbReference type="SUPFAM" id="SSF69786">
    <property type="entry name" value="YggU-like"/>
    <property type="match status" value="1"/>
</dbReference>
<comment type="similarity">
    <text evidence="1">Belongs to the UPF0235 family.</text>
</comment>
<evidence type="ECO:0000313" key="3">
    <source>
        <dbReference type="RefSeq" id="XP_017787297.1"/>
    </source>
</evidence>
<dbReference type="Pfam" id="PF02594">
    <property type="entry name" value="DUF167"/>
    <property type="match status" value="1"/>
</dbReference>
<protein>
    <submittedName>
        <fullName evidence="3">UPF0235 protein C15orf40 homolog</fullName>
    </submittedName>
</protein>
<accession>A0ABM1NKE7</accession>
<dbReference type="GeneID" id="108570002"/>